<keyword evidence="3" id="KW-0479">Metal-binding</keyword>
<evidence type="ECO:0000256" key="3">
    <source>
        <dbReference type="ARBA" id="ARBA00022723"/>
    </source>
</evidence>
<dbReference type="AlphaFoldDB" id="A0A178IK32"/>
<dbReference type="NCBIfam" id="NF001503">
    <property type="entry name" value="PRK00349.1"/>
    <property type="match status" value="1"/>
</dbReference>
<comment type="subcellular location">
    <subcellularLocation>
        <location evidence="1">Cytoplasm</location>
    </subcellularLocation>
</comment>
<evidence type="ECO:0000256" key="13">
    <source>
        <dbReference type="ARBA" id="ARBA00023204"/>
    </source>
</evidence>
<dbReference type="OrthoDB" id="9809851at2"/>
<dbReference type="Gene3D" id="3.40.50.300">
    <property type="entry name" value="P-loop containing nucleotide triphosphate hydrolases"/>
    <property type="match status" value="3"/>
</dbReference>
<dbReference type="Gene3D" id="3.30.190.20">
    <property type="match status" value="1"/>
</dbReference>
<evidence type="ECO:0000256" key="9">
    <source>
        <dbReference type="ARBA" id="ARBA00022833"/>
    </source>
</evidence>
<evidence type="ECO:0000313" key="19">
    <source>
        <dbReference type="Proteomes" id="UP000078486"/>
    </source>
</evidence>
<keyword evidence="6" id="KW-0227">DNA damage</keyword>
<name>A0A178IK32_9BACT</name>
<evidence type="ECO:0000256" key="2">
    <source>
        <dbReference type="ARBA" id="ARBA00022490"/>
    </source>
</evidence>
<dbReference type="InterPro" id="IPR041102">
    <property type="entry name" value="UvrA_inter"/>
</dbReference>
<keyword evidence="12" id="KW-0238">DNA-binding</keyword>
<keyword evidence="8" id="KW-0863">Zinc-finger</keyword>
<protein>
    <recommendedName>
        <fullName evidence="15">UvrABC system protein A</fullName>
    </recommendedName>
    <alternativeName>
        <fullName evidence="16">Excinuclease ABC subunit A</fullName>
    </alternativeName>
</protein>
<dbReference type="Pfam" id="PF17760">
    <property type="entry name" value="UvrA_inter"/>
    <property type="match status" value="1"/>
</dbReference>
<dbReference type="GO" id="GO:0006289">
    <property type="term" value="P:nucleotide-excision repair"/>
    <property type="evidence" value="ECO:0007669"/>
    <property type="project" value="InterPro"/>
</dbReference>
<comment type="caution">
    <text evidence="18">The sequence shown here is derived from an EMBL/GenBank/DDBJ whole genome shotgun (WGS) entry which is preliminary data.</text>
</comment>
<evidence type="ECO:0000256" key="16">
    <source>
        <dbReference type="ARBA" id="ARBA00042156"/>
    </source>
</evidence>
<dbReference type="Pfam" id="PF17755">
    <property type="entry name" value="UvrA_DNA-bind"/>
    <property type="match status" value="1"/>
</dbReference>
<evidence type="ECO:0000256" key="5">
    <source>
        <dbReference type="ARBA" id="ARBA00022741"/>
    </source>
</evidence>
<evidence type="ECO:0000313" key="18">
    <source>
        <dbReference type="EMBL" id="OAM90118.1"/>
    </source>
</evidence>
<proteinExistence type="inferred from homology"/>
<dbReference type="PANTHER" id="PTHR43152:SF1">
    <property type="entry name" value="UVRA PROTEIN"/>
    <property type="match status" value="1"/>
</dbReference>
<dbReference type="GO" id="GO:0003677">
    <property type="term" value="F:DNA binding"/>
    <property type="evidence" value="ECO:0007669"/>
    <property type="project" value="UniProtKB-KW"/>
</dbReference>
<dbReference type="NCBIfam" id="TIGR00630">
    <property type="entry name" value="uvra"/>
    <property type="match status" value="1"/>
</dbReference>
<evidence type="ECO:0000256" key="10">
    <source>
        <dbReference type="ARBA" id="ARBA00022840"/>
    </source>
</evidence>
<dbReference type="InterPro" id="IPR003593">
    <property type="entry name" value="AAA+_ATPase"/>
</dbReference>
<keyword evidence="11" id="KW-0267">Excision nuclease</keyword>
<feature type="domain" description="ABC transporter" evidence="17">
    <location>
        <begin position="651"/>
        <end position="983"/>
    </location>
</feature>
<dbReference type="Gene3D" id="1.20.1580.10">
    <property type="entry name" value="ABC transporter ATPase like domain"/>
    <property type="match status" value="4"/>
</dbReference>
<keyword evidence="9" id="KW-0862">Zinc</keyword>
<evidence type="ECO:0000256" key="15">
    <source>
        <dbReference type="ARBA" id="ARBA00039316"/>
    </source>
</evidence>
<reference evidence="18 19" key="1">
    <citation type="submission" date="2016-01" db="EMBL/GenBank/DDBJ databases">
        <title>High potential of lignocellulose degradation of a new Verrucomicrobia species.</title>
        <authorList>
            <person name="Wang Y."/>
            <person name="Shi Y."/>
            <person name="Qiu Z."/>
            <person name="Liu S."/>
            <person name="Yang H."/>
        </authorList>
    </citation>
    <scope>NUCLEOTIDE SEQUENCE [LARGE SCALE GENOMIC DNA]</scope>
    <source>
        <strain evidence="18 19">TSB47</strain>
    </source>
</reference>
<dbReference type="Proteomes" id="UP000078486">
    <property type="component" value="Unassembled WGS sequence"/>
</dbReference>
<dbReference type="InterPro" id="IPR017871">
    <property type="entry name" value="ABC_transporter-like_CS"/>
</dbReference>
<evidence type="ECO:0000256" key="7">
    <source>
        <dbReference type="ARBA" id="ARBA00022769"/>
    </source>
</evidence>
<dbReference type="GO" id="GO:0004518">
    <property type="term" value="F:nuclease activity"/>
    <property type="evidence" value="ECO:0007669"/>
    <property type="project" value="UniProtKB-KW"/>
</dbReference>
<dbReference type="GO" id="GO:0005524">
    <property type="term" value="F:ATP binding"/>
    <property type="evidence" value="ECO:0007669"/>
    <property type="project" value="UniProtKB-KW"/>
</dbReference>
<dbReference type="InterPro" id="IPR041552">
    <property type="entry name" value="UvrA_DNA-bd"/>
</dbReference>
<keyword evidence="19" id="KW-1185">Reference proteome</keyword>
<dbReference type="RefSeq" id="WP_068770147.1">
    <property type="nucleotide sequence ID" value="NZ_CP109796.1"/>
</dbReference>
<dbReference type="GO" id="GO:0009380">
    <property type="term" value="C:excinuclease repair complex"/>
    <property type="evidence" value="ECO:0007669"/>
    <property type="project" value="InterPro"/>
</dbReference>
<keyword evidence="7" id="KW-0228">DNA excision</keyword>
<evidence type="ECO:0000259" key="17">
    <source>
        <dbReference type="PROSITE" id="PS50893"/>
    </source>
</evidence>
<keyword evidence="5" id="KW-0547">Nucleotide-binding</keyword>
<dbReference type="GO" id="GO:0008270">
    <property type="term" value="F:zinc ion binding"/>
    <property type="evidence" value="ECO:0007669"/>
    <property type="project" value="UniProtKB-KW"/>
</dbReference>
<dbReference type="PANTHER" id="PTHR43152">
    <property type="entry name" value="UVRABC SYSTEM PROTEIN A"/>
    <property type="match status" value="1"/>
</dbReference>
<dbReference type="Gene3D" id="1.10.8.280">
    <property type="entry name" value="ABC transporter ATPase domain-like"/>
    <property type="match status" value="1"/>
</dbReference>
<dbReference type="EMBL" id="LRRQ01000075">
    <property type="protein sequence ID" value="OAM90118.1"/>
    <property type="molecule type" value="Genomic_DNA"/>
</dbReference>
<evidence type="ECO:0000256" key="12">
    <source>
        <dbReference type="ARBA" id="ARBA00023125"/>
    </source>
</evidence>
<dbReference type="InterPro" id="IPR027417">
    <property type="entry name" value="P-loop_NTPase"/>
</dbReference>
<evidence type="ECO:0000256" key="14">
    <source>
        <dbReference type="ARBA" id="ARBA00038000"/>
    </source>
</evidence>
<sequence length="1000" mass="109940">MPSAATHIHVKGAREHNLKNLEVRIPRGKLVVLTGPSGSGKSSLAFDTIYAEGYRKYMESLSTQARQVLEQLKRPDVDFIHGLSPVLAIEQRAGGGSPRSTIATVTEIADYARLLWALHGQQFCPRDGGRVTRRSLDDNVARVLASAAGERVMLLAPLMRSRPSVLREELPRLRQRGFQRVRLDGEIKNLDDNKLIPAGAAEIAVDLVVDRLVATVEQRSRLADSLELAFREGRDRAIVLAQKNADAPWREINLSQSLACEICGDVFEKLTPRHFSFNHTEGACPTCGGLGRKLRFVPELVVPDPAKSVRGGAIKPWRIGGKNLIIKHNAILKQLAEQLPFDADTPWSELPEATRLTLMHGAGERLFAFKLKRMREPRAMPFPGVLAMLDESWRETDSDGFRARLTTFMVSGECPECHGARLNARSAAVVLFSIFDGRLLASLGTRFSISPSRAVADADMERQLPVENRESKIENTLTFPQFLTLDVAAAHAVARGLSAALAGDEALREIVTGIEQRLHFLLQTGLGYLTLDRDYDTLSGGEAQRVRLATQLGMGLMGVIYVLDEPSIGLHPADNGRLLAQLRELRDRGNTVLVVEHDEDTMRIADEIIELGPEAGVEGGRILFQGTPAECAAQSPRVSRTGPYLARARFVEKDAATKTPDGLWLTVREAREHNLRGIDARFPAGLLTCVTGVSGSGKSTLVNDILAAAAARKLNGATKTFPGKHRSIENLDTFEKLVQVDQEPIGRSPRSNPATYTKLLDQLRDLFAQVPLAKVRGYKASRFSFNVRGGRCERCQGDGVIKLDMQFMADAYAPCPSCGGRRFNRETLEILFHGKSIADVLDMTVREAMQLFRNIPRIMDKLETLAAVGLGYLTLGQSATTLSGGEAQRIKLSLELSKRQQGDTLYILDEPTTGLHWTDIQNLMDLLFKLRDAGNTVIVIEHNLDVINLADWIIDLGPGGGADGGDIVFAGPRHEIERPEHVARSLTGAALKRWREAQPK</sequence>
<dbReference type="SUPFAM" id="SSF52540">
    <property type="entry name" value="P-loop containing nucleoside triphosphate hydrolases"/>
    <property type="match status" value="2"/>
</dbReference>
<dbReference type="PROSITE" id="PS00211">
    <property type="entry name" value="ABC_TRANSPORTER_1"/>
    <property type="match status" value="2"/>
</dbReference>
<evidence type="ECO:0000256" key="11">
    <source>
        <dbReference type="ARBA" id="ARBA00022881"/>
    </source>
</evidence>
<keyword evidence="10" id="KW-0067">ATP-binding</keyword>
<comment type="similarity">
    <text evidence="14">Belongs to the ABC transporter superfamily. UvrA family.</text>
</comment>
<evidence type="ECO:0000256" key="8">
    <source>
        <dbReference type="ARBA" id="ARBA00022771"/>
    </source>
</evidence>
<accession>A0A178IK32</accession>
<gene>
    <name evidence="18" type="ORF">AW736_10095</name>
</gene>
<dbReference type="GO" id="GO:0016887">
    <property type="term" value="F:ATP hydrolysis activity"/>
    <property type="evidence" value="ECO:0007669"/>
    <property type="project" value="InterPro"/>
</dbReference>
<organism evidence="18 19">
    <name type="scientific">Termitidicoccus mucosus</name>
    <dbReference type="NCBI Taxonomy" id="1184151"/>
    <lineage>
        <taxon>Bacteria</taxon>
        <taxon>Pseudomonadati</taxon>
        <taxon>Verrucomicrobiota</taxon>
        <taxon>Opitutia</taxon>
        <taxon>Opitutales</taxon>
        <taxon>Opitutaceae</taxon>
        <taxon>Termitidicoccus</taxon>
    </lineage>
</organism>
<keyword evidence="2" id="KW-0963">Cytoplasm</keyword>
<dbReference type="SMART" id="SM00382">
    <property type="entry name" value="AAA"/>
    <property type="match status" value="2"/>
</dbReference>
<dbReference type="STRING" id="1184151.AW736_10095"/>
<evidence type="ECO:0000256" key="6">
    <source>
        <dbReference type="ARBA" id="ARBA00022763"/>
    </source>
</evidence>
<keyword evidence="13" id="KW-0234">DNA repair</keyword>
<keyword evidence="4" id="KW-0677">Repeat</keyword>
<dbReference type="GO" id="GO:0005737">
    <property type="term" value="C:cytoplasm"/>
    <property type="evidence" value="ECO:0007669"/>
    <property type="project" value="UniProtKB-SubCell"/>
</dbReference>
<dbReference type="InterPro" id="IPR003439">
    <property type="entry name" value="ABC_transporter-like_ATP-bd"/>
</dbReference>
<dbReference type="PROSITE" id="PS50893">
    <property type="entry name" value="ABC_TRANSPORTER_2"/>
    <property type="match status" value="1"/>
</dbReference>
<dbReference type="InterPro" id="IPR004602">
    <property type="entry name" value="UvrA"/>
</dbReference>
<evidence type="ECO:0000256" key="1">
    <source>
        <dbReference type="ARBA" id="ARBA00004496"/>
    </source>
</evidence>
<evidence type="ECO:0000256" key="4">
    <source>
        <dbReference type="ARBA" id="ARBA00022737"/>
    </source>
</evidence>